<evidence type="ECO:0008006" key="3">
    <source>
        <dbReference type="Google" id="ProtNLM"/>
    </source>
</evidence>
<dbReference type="EMBL" id="JAETXX010000010">
    <property type="protein sequence ID" value="MCF8715844.1"/>
    <property type="molecule type" value="Genomic_DNA"/>
</dbReference>
<sequence length="223" mass="26175">MKNITLLILTLIFISSCKKEKEVTAAAYNPLEEIAYANGFENWDTVEEIKFTFNVDRDTTHYERSWIWKPKKNDVTFIKDGEELTFNRSQILSDAELSADKNFINDVYWLLAPYKLIWDDGIEYTEPVMEIAPISKDSLQKVTITYSNEGGYTPGDAYDFYVDKNKEVKEWVYRENNSTSKCMMTTWEDYKDFNGIKIATMHQNENGIFRLYFTNIDVKTTKE</sequence>
<comment type="caution">
    <text evidence="1">The sequence shown here is derived from an EMBL/GenBank/DDBJ whole genome shotgun (WGS) entry which is preliminary data.</text>
</comment>
<organism evidence="1 2">
    <name type="scientific">Joostella atrarenae</name>
    <dbReference type="NCBI Taxonomy" id="679257"/>
    <lineage>
        <taxon>Bacteria</taxon>
        <taxon>Pseudomonadati</taxon>
        <taxon>Bacteroidota</taxon>
        <taxon>Flavobacteriia</taxon>
        <taxon>Flavobacteriales</taxon>
        <taxon>Flavobacteriaceae</taxon>
        <taxon>Joostella</taxon>
    </lineage>
</organism>
<reference evidence="1 2" key="1">
    <citation type="submission" date="2021-01" db="EMBL/GenBank/DDBJ databases">
        <title>Genome sequencing of Joostella atrarenae M1-2 (= KCTC 23194).</title>
        <authorList>
            <person name="Zakaria M.R."/>
            <person name="Lam M.Q."/>
            <person name="Chong C.S."/>
        </authorList>
    </citation>
    <scope>NUCLEOTIDE SEQUENCE [LARGE SCALE GENOMIC DNA]</scope>
    <source>
        <strain evidence="1 2">M1-2</strain>
    </source>
</reference>
<protein>
    <recommendedName>
        <fullName evidence="3">Lipoprotein</fullName>
    </recommendedName>
</protein>
<dbReference type="PROSITE" id="PS51257">
    <property type="entry name" value="PROKAR_LIPOPROTEIN"/>
    <property type="match status" value="1"/>
</dbReference>
<name>A0ABS9J612_9FLAO</name>
<dbReference type="RefSeq" id="WP_236959808.1">
    <property type="nucleotide sequence ID" value="NZ_JAETXX010000010.1"/>
</dbReference>
<evidence type="ECO:0000313" key="1">
    <source>
        <dbReference type="EMBL" id="MCF8715844.1"/>
    </source>
</evidence>
<gene>
    <name evidence="1" type="ORF">JM658_13495</name>
</gene>
<proteinExistence type="predicted"/>
<evidence type="ECO:0000313" key="2">
    <source>
        <dbReference type="Proteomes" id="UP000829517"/>
    </source>
</evidence>
<dbReference type="Proteomes" id="UP000829517">
    <property type="component" value="Unassembled WGS sequence"/>
</dbReference>
<accession>A0ABS9J612</accession>
<keyword evidence="2" id="KW-1185">Reference proteome</keyword>